<reference evidence="2 3" key="1">
    <citation type="journal article" date="2017" name="Int. J. Syst. Evol. Microbiol.">
        <title>Ramlibacter alkalitolerans sp. nov., alkali-tolerant bacterium isolated from soil of ginseng.</title>
        <authorList>
            <person name="Lee D.H."/>
            <person name="Cha C.J."/>
        </authorList>
    </citation>
    <scope>NUCLEOTIDE SEQUENCE [LARGE SCALE GENOMIC DNA]</scope>
    <source>
        <strain evidence="2 3">KACC 19305</strain>
    </source>
</reference>
<feature type="compositionally biased region" description="Low complexity" evidence="1">
    <location>
        <begin position="23"/>
        <end position="39"/>
    </location>
</feature>
<dbReference type="EMBL" id="JAEQND010000019">
    <property type="protein sequence ID" value="MBL0428560.1"/>
    <property type="molecule type" value="Genomic_DNA"/>
</dbReference>
<name>A0ABS1JW72_9BURK</name>
<accession>A0ABS1JW72</accession>
<dbReference type="RefSeq" id="WP_201693201.1">
    <property type="nucleotide sequence ID" value="NZ_JAEQND010000019.1"/>
</dbReference>
<sequence length="421" mass="45217">MSHPLEFPGFALVAPEAAPAQHVQASPPAAAPAAPLAPAGGRRWSDAPGGFAPADPNAPWSMQQQWPNLVAALSEQAVESSNLLLRALNYLVGAGRLRRSEARVLSDAMHQLRGTSLRAQQITRLAGGRIRQSRERVDLAELVAHVLQERSTEIEAAGACVSSELQPVDVLLDPPVAIGLVNAVLDWGLGFSKQLHFMLGASAFRGPAQLRVRVDTPAAAQNPHPGGVGWTVRPRGRRVNDGLHWMLLRQIAASSNLEVLRTREDGAALLTVDFPDTFLSTEGIACLELTDANGESAASLHESWVLVLAQDERLRGEAVDALRKMGIAARAAGDTLQARAVLADARPSVLVAAWDVPHDDVSAFRRDVLGGDHRCPLVEITREVPSFHLSGFDRFETPKVGRDQLTAELPPTVLFELVKSV</sequence>
<comment type="caution">
    <text evidence="2">The sequence shown here is derived from an EMBL/GenBank/DDBJ whole genome shotgun (WGS) entry which is preliminary data.</text>
</comment>
<evidence type="ECO:0000256" key="1">
    <source>
        <dbReference type="SAM" id="MobiDB-lite"/>
    </source>
</evidence>
<organism evidence="2 3">
    <name type="scientific">Ramlibacter alkalitolerans</name>
    <dbReference type="NCBI Taxonomy" id="2039631"/>
    <lineage>
        <taxon>Bacteria</taxon>
        <taxon>Pseudomonadati</taxon>
        <taxon>Pseudomonadota</taxon>
        <taxon>Betaproteobacteria</taxon>
        <taxon>Burkholderiales</taxon>
        <taxon>Comamonadaceae</taxon>
        <taxon>Ramlibacter</taxon>
    </lineage>
</organism>
<evidence type="ECO:0000313" key="2">
    <source>
        <dbReference type="EMBL" id="MBL0428560.1"/>
    </source>
</evidence>
<evidence type="ECO:0008006" key="4">
    <source>
        <dbReference type="Google" id="ProtNLM"/>
    </source>
</evidence>
<feature type="region of interest" description="Disordered" evidence="1">
    <location>
        <begin position="23"/>
        <end position="56"/>
    </location>
</feature>
<evidence type="ECO:0000313" key="3">
    <source>
        <dbReference type="Proteomes" id="UP000622707"/>
    </source>
</evidence>
<protein>
    <recommendedName>
        <fullName evidence="4">Response regulatory domain-containing protein</fullName>
    </recommendedName>
</protein>
<keyword evidence="3" id="KW-1185">Reference proteome</keyword>
<gene>
    <name evidence="2" type="ORF">JI746_25870</name>
</gene>
<dbReference type="Proteomes" id="UP000622707">
    <property type="component" value="Unassembled WGS sequence"/>
</dbReference>
<proteinExistence type="predicted"/>